<dbReference type="InterPro" id="IPR005123">
    <property type="entry name" value="Oxoglu/Fe-dep_dioxygenase_dom"/>
</dbReference>
<keyword evidence="3" id="KW-0223">Dioxygenase</keyword>
<gene>
    <name evidence="8" type="ORF">RMAR1173_LOCUS5203</name>
</gene>
<name>A0A7S2RJH3_9STRA</name>
<keyword evidence="5" id="KW-0408">Iron</keyword>
<feature type="region of interest" description="Disordered" evidence="6">
    <location>
        <begin position="21"/>
        <end position="98"/>
    </location>
</feature>
<evidence type="ECO:0000256" key="4">
    <source>
        <dbReference type="ARBA" id="ARBA00023002"/>
    </source>
</evidence>
<dbReference type="SMART" id="SM00702">
    <property type="entry name" value="P4Hc"/>
    <property type="match status" value="1"/>
</dbReference>
<dbReference type="PROSITE" id="PS51471">
    <property type="entry name" value="FE2OG_OXY"/>
    <property type="match status" value="1"/>
</dbReference>
<reference evidence="8" key="1">
    <citation type="submission" date="2021-01" db="EMBL/GenBank/DDBJ databases">
        <authorList>
            <person name="Corre E."/>
            <person name="Pelletier E."/>
            <person name="Niang G."/>
            <person name="Scheremetjew M."/>
            <person name="Finn R."/>
            <person name="Kale V."/>
            <person name="Holt S."/>
            <person name="Cochrane G."/>
            <person name="Meng A."/>
            <person name="Brown T."/>
            <person name="Cohen L."/>
        </authorList>
    </citation>
    <scope>NUCLEOTIDE SEQUENCE</scope>
    <source>
        <strain evidence="8">CCMP1243</strain>
    </source>
</reference>
<evidence type="ECO:0000256" key="2">
    <source>
        <dbReference type="ARBA" id="ARBA00022723"/>
    </source>
</evidence>
<dbReference type="InterPro" id="IPR045054">
    <property type="entry name" value="P4HA-like"/>
</dbReference>
<evidence type="ECO:0000259" key="7">
    <source>
        <dbReference type="PROSITE" id="PS51471"/>
    </source>
</evidence>
<dbReference type="Pfam" id="PF13640">
    <property type="entry name" value="2OG-FeII_Oxy_3"/>
    <property type="match status" value="1"/>
</dbReference>
<evidence type="ECO:0000256" key="5">
    <source>
        <dbReference type="ARBA" id="ARBA00023004"/>
    </source>
</evidence>
<dbReference type="GO" id="GO:0004656">
    <property type="term" value="F:procollagen-proline 4-dioxygenase activity"/>
    <property type="evidence" value="ECO:0007669"/>
    <property type="project" value="TreeGrafter"/>
</dbReference>
<evidence type="ECO:0000256" key="3">
    <source>
        <dbReference type="ARBA" id="ARBA00022964"/>
    </source>
</evidence>
<dbReference type="GO" id="GO:0005783">
    <property type="term" value="C:endoplasmic reticulum"/>
    <property type="evidence" value="ECO:0007669"/>
    <property type="project" value="TreeGrafter"/>
</dbReference>
<evidence type="ECO:0000313" key="8">
    <source>
        <dbReference type="EMBL" id="CAD9672914.1"/>
    </source>
</evidence>
<dbReference type="PANTHER" id="PTHR10869">
    <property type="entry name" value="PROLYL 4-HYDROXYLASE ALPHA SUBUNIT"/>
    <property type="match status" value="1"/>
</dbReference>
<sequence>MDDEDLLELCGVCVEDMSKAWGADPGLGAEGGEVERGSGCQQAHDLGSAASAPVLPPLPPPVRERAVQTALASGPVEAGRSDSASPGPGPEGSPAPEADRYVDLTVTKAVPKTALAPDLAAQFWLEEWSSEECRQAITRSEVEGLDAFILDGVVTCEECDRLVETSEALGFTFWHSGDDVEAQRKFRDADTIEMFHAPIALELYRRIQGFLQDESVVRVEPESQRWERDIEGVWEASGTNDDLLFARYKPGGHFAPHTDGYSVKDLNHRSMYSMIIYLNDCSPGGGTKFYHDSAKGDLVKDASGKITAPPEASLLTVDAVKGRALVFYHNHIHEGTAPVPGTIKYIIRSDVMYQRRDPICTLPEDVEAYDLYRRAVDLAGDGREPEALPLFQRAFRMSRSLADLYGM</sequence>
<keyword evidence="4" id="KW-0560">Oxidoreductase</keyword>
<dbReference type="AlphaFoldDB" id="A0A7S2RJH3"/>
<evidence type="ECO:0000256" key="1">
    <source>
        <dbReference type="ARBA" id="ARBA00001961"/>
    </source>
</evidence>
<protein>
    <recommendedName>
        <fullName evidence="7">Fe2OG dioxygenase domain-containing protein</fullName>
    </recommendedName>
</protein>
<proteinExistence type="predicted"/>
<organism evidence="8">
    <name type="scientific">Rhizochromulina marina</name>
    <dbReference type="NCBI Taxonomy" id="1034831"/>
    <lineage>
        <taxon>Eukaryota</taxon>
        <taxon>Sar</taxon>
        <taxon>Stramenopiles</taxon>
        <taxon>Ochrophyta</taxon>
        <taxon>Dictyochophyceae</taxon>
        <taxon>Rhizochromulinales</taxon>
        <taxon>Rhizochromulina</taxon>
    </lineage>
</organism>
<dbReference type="PANTHER" id="PTHR10869:SF246">
    <property type="entry name" value="TRANSMEMBRANE PROLYL 4-HYDROXYLASE"/>
    <property type="match status" value="1"/>
</dbReference>
<keyword evidence="2" id="KW-0479">Metal-binding</keyword>
<evidence type="ECO:0000256" key="6">
    <source>
        <dbReference type="SAM" id="MobiDB-lite"/>
    </source>
</evidence>
<feature type="domain" description="Fe2OG dioxygenase" evidence="7">
    <location>
        <begin position="239"/>
        <end position="353"/>
    </location>
</feature>
<dbReference type="Gene3D" id="2.60.120.620">
    <property type="entry name" value="q2cbj1_9rhob like domain"/>
    <property type="match status" value="1"/>
</dbReference>
<accession>A0A7S2RJH3</accession>
<dbReference type="EMBL" id="HBHJ01008073">
    <property type="protein sequence ID" value="CAD9672914.1"/>
    <property type="molecule type" value="Transcribed_RNA"/>
</dbReference>
<dbReference type="InterPro" id="IPR044862">
    <property type="entry name" value="Pro_4_hyd_alph_FE2OG_OXY"/>
</dbReference>
<comment type="cofactor">
    <cofactor evidence="1">
        <name>L-ascorbate</name>
        <dbReference type="ChEBI" id="CHEBI:38290"/>
    </cofactor>
</comment>
<dbReference type="GO" id="GO:0005506">
    <property type="term" value="F:iron ion binding"/>
    <property type="evidence" value="ECO:0007669"/>
    <property type="project" value="InterPro"/>
</dbReference>
<dbReference type="GO" id="GO:0031418">
    <property type="term" value="F:L-ascorbic acid binding"/>
    <property type="evidence" value="ECO:0007669"/>
    <property type="project" value="InterPro"/>
</dbReference>
<dbReference type="InterPro" id="IPR006620">
    <property type="entry name" value="Pro_4_hyd_alph"/>
</dbReference>